<accession>A0A840S057</accession>
<gene>
    <name evidence="1" type="ORF">HNR39_004340</name>
</gene>
<reference evidence="1 2" key="1">
    <citation type="submission" date="2020-08" db="EMBL/GenBank/DDBJ databases">
        <title>Genomic Encyclopedia of Type Strains, Phase IV (KMG-IV): sequencing the most valuable type-strain genomes for metagenomic binning, comparative biology and taxonomic classification.</title>
        <authorList>
            <person name="Goeker M."/>
        </authorList>
    </citation>
    <scope>NUCLEOTIDE SEQUENCE [LARGE SCALE GENOMIC DNA]</scope>
    <source>
        <strain evidence="1 2">DSM 23240</strain>
    </source>
</reference>
<evidence type="ECO:0000313" key="2">
    <source>
        <dbReference type="Proteomes" id="UP000571084"/>
    </source>
</evidence>
<proteinExistence type="predicted"/>
<protein>
    <submittedName>
        <fullName evidence="1">Uncharacterized protein</fullName>
    </submittedName>
</protein>
<dbReference type="Proteomes" id="UP000571084">
    <property type="component" value="Unassembled WGS sequence"/>
</dbReference>
<evidence type="ECO:0000313" key="1">
    <source>
        <dbReference type="EMBL" id="MBB5202476.1"/>
    </source>
</evidence>
<sequence length="94" mass="10604">MNEQPVTNFFWDDWKQEAIAAGVAAPLAALGSDVLRLHRLNRWGDEFLGTFDDAPSMLVMCLEEPLETELMFLENLHPYDTALIAATKIRLGLK</sequence>
<organism evidence="1 2">
    <name type="scientific">Glaciimonas immobilis</name>
    <dbReference type="NCBI Taxonomy" id="728004"/>
    <lineage>
        <taxon>Bacteria</taxon>
        <taxon>Pseudomonadati</taxon>
        <taxon>Pseudomonadota</taxon>
        <taxon>Betaproteobacteria</taxon>
        <taxon>Burkholderiales</taxon>
        <taxon>Oxalobacteraceae</taxon>
        <taxon>Glaciimonas</taxon>
    </lineage>
</organism>
<dbReference type="EMBL" id="JACHHQ010000015">
    <property type="protein sequence ID" value="MBB5202476.1"/>
    <property type="molecule type" value="Genomic_DNA"/>
</dbReference>
<name>A0A840S057_9BURK</name>
<keyword evidence="2" id="KW-1185">Reference proteome</keyword>
<comment type="caution">
    <text evidence="1">The sequence shown here is derived from an EMBL/GenBank/DDBJ whole genome shotgun (WGS) entry which is preliminary data.</text>
</comment>
<dbReference type="RefSeq" id="WP_168057377.1">
    <property type="nucleotide sequence ID" value="NZ_JAAOZT010000018.1"/>
</dbReference>
<dbReference type="AlphaFoldDB" id="A0A840S057"/>